<evidence type="ECO:0000256" key="4">
    <source>
        <dbReference type="ARBA" id="ARBA00023136"/>
    </source>
</evidence>
<dbReference type="RefSeq" id="WP_072775955.1">
    <property type="nucleotide sequence ID" value="NZ_FQXC01000001.1"/>
</dbReference>
<dbReference type="Pfam" id="PF01794">
    <property type="entry name" value="Ferric_reduct"/>
    <property type="match status" value="1"/>
</dbReference>
<evidence type="ECO:0000259" key="6">
    <source>
        <dbReference type="Pfam" id="PF01794"/>
    </source>
</evidence>
<reference evidence="7 8" key="1">
    <citation type="submission" date="2016-11" db="EMBL/GenBank/DDBJ databases">
        <authorList>
            <person name="Jaros S."/>
            <person name="Januszkiewicz K."/>
            <person name="Wedrychowicz H."/>
        </authorList>
    </citation>
    <scope>NUCLEOTIDE SEQUENCE [LARGE SCALE GENOMIC DNA]</scope>
    <source>
        <strain evidence="7 8">DSM 29431</strain>
    </source>
</reference>
<keyword evidence="8" id="KW-1185">Reference proteome</keyword>
<proteinExistence type="predicted"/>
<feature type="transmembrane region" description="Helical" evidence="5">
    <location>
        <begin position="72"/>
        <end position="93"/>
    </location>
</feature>
<dbReference type="AlphaFoldDB" id="A0A1M5MK26"/>
<name>A0A1M5MK26_9RHOB</name>
<evidence type="ECO:0000256" key="5">
    <source>
        <dbReference type="SAM" id="Phobius"/>
    </source>
</evidence>
<evidence type="ECO:0000256" key="2">
    <source>
        <dbReference type="ARBA" id="ARBA00022692"/>
    </source>
</evidence>
<keyword evidence="3 5" id="KW-1133">Transmembrane helix</keyword>
<evidence type="ECO:0000313" key="7">
    <source>
        <dbReference type="EMBL" id="SHG77113.1"/>
    </source>
</evidence>
<feature type="transmembrane region" description="Helical" evidence="5">
    <location>
        <begin position="143"/>
        <end position="162"/>
    </location>
</feature>
<dbReference type="STRING" id="996342.SAMN05443551_0529"/>
<evidence type="ECO:0000256" key="1">
    <source>
        <dbReference type="ARBA" id="ARBA00004141"/>
    </source>
</evidence>
<dbReference type="GO" id="GO:0016020">
    <property type="term" value="C:membrane"/>
    <property type="evidence" value="ECO:0007669"/>
    <property type="project" value="UniProtKB-SubCell"/>
</dbReference>
<accession>A0A1M5MK26</accession>
<keyword evidence="2 5" id="KW-0812">Transmembrane</keyword>
<evidence type="ECO:0000313" key="8">
    <source>
        <dbReference type="Proteomes" id="UP000184221"/>
    </source>
</evidence>
<sequence length="206" mass="22129">MTRKHLSTWGAVIFIAAIPIVIAANSPLLQWRDPVYIAGGFAGIIAMALLLFQPLLAAGRLPGLSLAVARRVHRWLGAALILSVFAHIGGLWITSPPDVVDALLFRSPTPFAIWGVIAMWALIATAILALARKRFRQNLRYWRAAHSALAIVIVSTTAAHAVMIEGAMGTMSKAALSGALCVALLVALNDLRVWKRTRPGRGITTD</sequence>
<gene>
    <name evidence="7" type="ORF">SAMN05443551_0529</name>
</gene>
<evidence type="ECO:0000256" key="3">
    <source>
        <dbReference type="ARBA" id="ARBA00022989"/>
    </source>
</evidence>
<dbReference type="EMBL" id="FQXC01000001">
    <property type="protein sequence ID" value="SHG77113.1"/>
    <property type="molecule type" value="Genomic_DNA"/>
</dbReference>
<feature type="transmembrane region" description="Helical" evidence="5">
    <location>
        <begin position="113"/>
        <end position="131"/>
    </location>
</feature>
<feature type="transmembrane region" description="Helical" evidence="5">
    <location>
        <begin position="174"/>
        <end position="191"/>
    </location>
</feature>
<dbReference type="InterPro" id="IPR013130">
    <property type="entry name" value="Fe3_Rdtase_TM_dom"/>
</dbReference>
<feature type="domain" description="Ferric oxidoreductase" evidence="6">
    <location>
        <begin position="42"/>
        <end position="155"/>
    </location>
</feature>
<organism evidence="7 8">
    <name type="scientific">Marivita hallyeonensis</name>
    <dbReference type="NCBI Taxonomy" id="996342"/>
    <lineage>
        <taxon>Bacteria</taxon>
        <taxon>Pseudomonadati</taxon>
        <taxon>Pseudomonadota</taxon>
        <taxon>Alphaproteobacteria</taxon>
        <taxon>Rhodobacterales</taxon>
        <taxon>Roseobacteraceae</taxon>
        <taxon>Marivita</taxon>
    </lineage>
</organism>
<dbReference type="Proteomes" id="UP000184221">
    <property type="component" value="Unassembled WGS sequence"/>
</dbReference>
<keyword evidence="4 5" id="KW-0472">Membrane</keyword>
<comment type="subcellular location">
    <subcellularLocation>
        <location evidence="1">Membrane</location>
        <topology evidence="1">Multi-pass membrane protein</topology>
    </subcellularLocation>
</comment>
<protein>
    <submittedName>
        <fullName evidence="7">Ferric reductase like transmembrane component</fullName>
    </submittedName>
</protein>
<feature type="transmembrane region" description="Helical" evidence="5">
    <location>
        <begin position="33"/>
        <end position="52"/>
    </location>
</feature>